<keyword evidence="3" id="KW-0238">DNA-binding</keyword>
<dbReference type="InterPro" id="IPR050336">
    <property type="entry name" value="Chromosome_partition/occlusion"/>
</dbReference>
<dbReference type="InterPro" id="IPR004437">
    <property type="entry name" value="ParB/RepB/Spo0J"/>
</dbReference>
<accession>A0A382LW29</accession>
<dbReference type="GO" id="GO:0005694">
    <property type="term" value="C:chromosome"/>
    <property type="evidence" value="ECO:0007669"/>
    <property type="project" value="TreeGrafter"/>
</dbReference>
<dbReference type="GO" id="GO:0045881">
    <property type="term" value="P:positive regulation of sporulation resulting in formation of a cellular spore"/>
    <property type="evidence" value="ECO:0007669"/>
    <property type="project" value="TreeGrafter"/>
</dbReference>
<evidence type="ECO:0000256" key="3">
    <source>
        <dbReference type="ARBA" id="ARBA00023125"/>
    </source>
</evidence>
<gene>
    <name evidence="5" type="ORF">METZ01_LOCUS292401</name>
</gene>
<dbReference type="SUPFAM" id="SSF110849">
    <property type="entry name" value="ParB/Sulfiredoxin"/>
    <property type="match status" value="1"/>
</dbReference>
<dbReference type="SMART" id="SM00470">
    <property type="entry name" value="ParB"/>
    <property type="match status" value="1"/>
</dbReference>
<dbReference type="Pfam" id="PF17762">
    <property type="entry name" value="HTH_ParB"/>
    <property type="match status" value="1"/>
</dbReference>
<protein>
    <recommendedName>
        <fullName evidence="4">ParB-like N-terminal domain-containing protein</fullName>
    </recommendedName>
</protein>
<dbReference type="Gene3D" id="1.10.10.2830">
    <property type="match status" value="1"/>
</dbReference>
<dbReference type="FunFam" id="1.10.10.2830:FF:000001">
    <property type="entry name" value="Chromosome partitioning protein ParB"/>
    <property type="match status" value="1"/>
</dbReference>
<dbReference type="EMBL" id="UINC01088913">
    <property type="protein sequence ID" value="SVC39547.1"/>
    <property type="molecule type" value="Genomic_DNA"/>
</dbReference>
<dbReference type="GO" id="GO:0007059">
    <property type="term" value="P:chromosome segregation"/>
    <property type="evidence" value="ECO:0007669"/>
    <property type="project" value="UniProtKB-KW"/>
</dbReference>
<dbReference type="FunFam" id="3.90.1530.30:FF:000001">
    <property type="entry name" value="Chromosome partitioning protein ParB"/>
    <property type="match status" value="1"/>
</dbReference>
<name>A0A382LW29_9ZZZZ</name>
<keyword evidence="2" id="KW-0159">Chromosome partition</keyword>
<comment type="similarity">
    <text evidence="1">Belongs to the ParB family.</text>
</comment>
<feature type="domain" description="ParB-like N-terminal" evidence="4">
    <location>
        <begin position="3"/>
        <end position="94"/>
    </location>
</feature>
<dbReference type="InterPro" id="IPR003115">
    <property type="entry name" value="ParB_N"/>
</dbReference>
<reference evidence="5" key="1">
    <citation type="submission" date="2018-05" db="EMBL/GenBank/DDBJ databases">
        <authorList>
            <person name="Lanie J.A."/>
            <person name="Ng W.-L."/>
            <person name="Kazmierczak K.M."/>
            <person name="Andrzejewski T.M."/>
            <person name="Davidsen T.M."/>
            <person name="Wayne K.J."/>
            <person name="Tettelin H."/>
            <person name="Glass J.I."/>
            <person name="Rusch D."/>
            <person name="Podicherti R."/>
            <person name="Tsui H.-C.T."/>
            <person name="Winkler M.E."/>
        </authorList>
    </citation>
    <scope>NUCLEOTIDE SEQUENCE</scope>
</reference>
<dbReference type="AlphaFoldDB" id="A0A382LW29"/>
<dbReference type="Pfam" id="PF02195">
    <property type="entry name" value="ParB_N"/>
    <property type="match status" value="1"/>
</dbReference>
<dbReference type="PANTHER" id="PTHR33375:SF1">
    <property type="entry name" value="CHROMOSOME-PARTITIONING PROTEIN PARB-RELATED"/>
    <property type="match status" value="1"/>
</dbReference>
<evidence type="ECO:0000259" key="4">
    <source>
        <dbReference type="SMART" id="SM00470"/>
    </source>
</evidence>
<evidence type="ECO:0000256" key="1">
    <source>
        <dbReference type="ARBA" id="ARBA00006295"/>
    </source>
</evidence>
<sequence length="154" mass="17132">MDGAVPIEQIIPNRNQPRQNFNAKQLTELAASIRTSGILQPLTVRETDDGQFELIAGERRLRAAKEADLETVPVYILSVDADVEMMEYALIENVQRVDLNPLEEAEGYAILSGKYDLSQDEIAKRVGKSRPSITNSLRLLKLPPEIKSNVKSGD</sequence>
<dbReference type="InterPro" id="IPR036086">
    <property type="entry name" value="ParB/Sulfiredoxin_sf"/>
</dbReference>
<dbReference type="Gene3D" id="3.90.1530.30">
    <property type="match status" value="1"/>
</dbReference>
<evidence type="ECO:0000256" key="2">
    <source>
        <dbReference type="ARBA" id="ARBA00022829"/>
    </source>
</evidence>
<feature type="non-terminal residue" evidence="5">
    <location>
        <position position="154"/>
    </location>
</feature>
<evidence type="ECO:0000313" key="5">
    <source>
        <dbReference type="EMBL" id="SVC39547.1"/>
    </source>
</evidence>
<dbReference type="CDD" id="cd16393">
    <property type="entry name" value="SPO0J_N"/>
    <property type="match status" value="1"/>
</dbReference>
<dbReference type="InterPro" id="IPR041468">
    <property type="entry name" value="HTH_ParB/Spo0J"/>
</dbReference>
<organism evidence="5">
    <name type="scientific">marine metagenome</name>
    <dbReference type="NCBI Taxonomy" id="408172"/>
    <lineage>
        <taxon>unclassified sequences</taxon>
        <taxon>metagenomes</taxon>
        <taxon>ecological metagenomes</taxon>
    </lineage>
</organism>
<dbReference type="GO" id="GO:0003677">
    <property type="term" value="F:DNA binding"/>
    <property type="evidence" value="ECO:0007669"/>
    <property type="project" value="UniProtKB-KW"/>
</dbReference>
<dbReference type="NCBIfam" id="TIGR00180">
    <property type="entry name" value="parB_part"/>
    <property type="match status" value="1"/>
</dbReference>
<dbReference type="PANTHER" id="PTHR33375">
    <property type="entry name" value="CHROMOSOME-PARTITIONING PROTEIN PARB-RELATED"/>
    <property type="match status" value="1"/>
</dbReference>
<proteinExistence type="inferred from homology"/>